<name>A0AAJ2LRR0_9HYPH</name>
<dbReference type="InterPro" id="IPR001279">
    <property type="entry name" value="Metallo-B-lactamas"/>
</dbReference>
<comment type="similarity">
    <text evidence="1">Belongs to the metallo-beta-lactamase superfamily.</text>
</comment>
<dbReference type="InterPro" id="IPR036866">
    <property type="entry name" value="RibonucZ/Hydroxyglut_hydro"/>
</dbReference>
<dbReference type="Proteomes" id="UP001268610">
    <property type="component" value="Unassembled WGS sequence"/>
</dbReference>
<dbReference type="PANTHER" id="PTHR42978:SF3">
    <property type="entry name" value="BLR3078 PROTEIN"/>
    <property type="match status" value="1"/>
</dbReference>
<comment type="caution">
    <text evidence="6">The sequence shown here is derived from an EMBL/GenBank/DDBJ whole genome shotgun (WGS) entry which is preliminary data.</text>
</comment>
<evidence type="ECO:0000259" key="5">
    <source>
        <dbReference type="Pfam" id="PF00753"/>
    </source>
</evidence>
<proteinExistence type="inferred from homology"/>
<evidence type="ECO:0000256" key="2">
    <source>
        <dbReference type="ARBA" id="ARBA00022723"/>
    </source>
</evidence>
<dbReference type="SUPFAM" id="SSF56281">
    <property type="entry name" value="Metallo-hydrolase/oxidoreductase"/>
    <property type="match status" value="1"/>
</dbReference>
<organism evidence="6 7">
    <name type="scientific">Rhizobium hidalgonense</name>
    <dbReference type="NCBI Taxonomy" id="1538159"/>
    <lineage>
        <taxon>Bacteria</taxon>
        <taxon>Pseudomonadati</taxon>
        <taxon>Pseudomonadota</taxon>
        <taxon>Alphaproteobacteria</taxon>
        <taxon>Hyphomicrobiales</taxon>
        <taxon>Rhizobiaceae</taxon>
        <taxon>Rhizobium/Agrobacterium group</taxon>
        <taxon>Rhizobium</taxon>
    </lineage>
</organism>
<dbReference type="Pfam" id="PF00753">
    <property type="entry name" value="Lactamase_B"/>
    <property type="match status" value="1"/>
</dbReference>
<gene>
    <name evidence="6" type="ORF">RJJ65_36865</name>
</gene>
<dbReference type="AlphaFoldDB" id="A0AAJ2LRR0"/>
<dbReference type="GO" id="GO:0046872">
    <property type="term" value="F:metal ion binding"/>
    <property type="evidence" value="ECO:0007669"/>
    <property type="project" value="UniProtKB-KW"/>
</dbReference>
<dbReference type="Gene3D" id="3.60.15.10">
    <property type="entry name" value="Ribonuclease Z/Hydroxyacylglutathione hydrolase-like"/>
    <property type="match status" value="1"/>
</dbReference>
<dbReference type="RefSeq" id="WP_310866236.1">
    <property type="nucleotide sequence ID" value="NZ_JAVLSF010000478.1"/>
</dbReference>
<dbReference type="InterPro" id="IPR051013">
    <property type="entry name" value="MBL_superfamily_lactonases"/>
</dbReference>
<feature type="non-terminal residue" evidence="6">
    <location>
        <position position="170"/>
    </location>
</feature>
<evidence type="ECO:0000313" key="7">
    <source>
        <dbReference type="Proteomes" id="UP001268610"/>
    </source>
</evidence>
<feature type="non-terminal residue" evidence="6">
    <location>
        <position position="1"/>
    </location>
</feature>
<reference evidence="6" key="1">
    <citation type="submission" date="2023-04" db="EMBL/GenBank/DDBJ databases">
        <title>Genomic characterization of faba bean (Vicia faba) microsymbionts in Mexican soils.</title>
        <authorList>
            <person name="Rivera Orduna F.N."/>
            <person name="Guevara-Luna J."/>
            <person name="Yan J."/>
            <person name="Arroyo-Herrera I."/>
            <person name="Li Y."/>
            <person name="Vasquez-Murrieta M.S."/>
            <person name="Wang E.T."/>
        </authorList>
    </citation>
    <scope>NUCLEOTIDE SEQUENCE</scope>
    <source>
        <strain evidence="6">CH26</strain>
    </source>
</reference>
<sequence length="170" mass="19638">FGVHDIVKPKDLGKAFRWIMQPQLLLQETALFQIDKMGYNRKDVRHIVLTHLDLDHAGGISDFPKANIHACSTEVSAALHPLTRMEKGRYRTHQFNEQTKWTATINTTDSWFGFENVQRLKGLKEEILLVPLYGHTRGHCGVAVKKPDGQWLFHVGDLYMDRRSLDKKYP</sequence>
<accession>A0AAJ2LRR0</accession>
<evidence type="ECO:0000256" key="1">
    <source>
        <dbReference type="ARBA" id="ARBA00007749"/>
    </source>
</evidence>
<keyword evidence="2" id="KW-0479">Metal-binding</keyword>
<keyword evidence="3" id="KW-0378">Hydrolase</keyword>
<evidence type="ECO:0000256" key="4">
    <source>
        <dbReference type="ARBA" id="ARBA00022833"/>
    </source>
</evidence>
<dbReference type="GO" id="GO:0016787">
    <property type="term" value="F:hydrolase activity"/>
    <property type="evidence" value="ECO:0007669"/>
    <property type="project" value="UniProtKB-KW"/>
</dbReference>
<protein>
    <submittedName>
        <fullName evidence="6">MBL fold metallo-hydrolase</fullName>
    </submittedName>
</protein>
<keyword evidence="4" id="KW-0862">Zinc</keyword>
<dbReference type="EMBL" id="JAVLSF010000478">
    <property type="protein sequence ID" value="MDR9778111.1"/>
    <property type="molecule type" value="Genomic_DNA"/>
</dbReference>
<dbReference type="PANTHER" id="PTHR42978">
    <property type="entry name" value="QUORUM-QUENCHING LACTONASE YTNP-RELATED-RELATED"/>
    <property type="match status" value="1"/>
</dbReference>
<evidence type="ECO:0000313" key="6">
    <source>
        <dbReference type="EMBL" id="MDR9778111.1"/>
    </source>
</evidence>
<evidence type="ECO:0000256" key="3">
    <source>
        <dbReference type="ARBA" id="ARBA00022801"/>
    </source>
</evidence>
<feature type="domain" description="Metallo-beta-lactamase" evidence="5">
    <location>
        <begin position="34"/>
        <end position="153"/>
    </location>
</feature>